<evidence type="ECO:0000256" key="2">
    <source>
        <dbReference type="ARBA" id="ARBA00010790"/>
    </source>
</evidence>
<keyword evidence="4" id="KW-0274">FAD</keyword>
<evidence type="ECO:0000256" key="1">
    <source>
        <dbReference type="ARBA" id="ARBA00001974"/>
    </source>
</evidence>
<protein>
    <submittedName>
        <fullName evidence="7">Cholesterol oxidase</fullName>
    </submittedName>
</protein>
<proteinExistence type="inferred from homology"/>
<dbReference type="PANTHER" id="PTHR47470:SF1">
    <property type="entry name" value="FAD-DEPENDENT OXIDOREDUCTASE 2 FAD BINDING DOMAIN-CONTAINING PROTEIN"/>
    <property type="match status" value="1"/>
</dbReference>
<dbReference type="OrthoDB" id="517968at2"/>
<dbReference type="AlphaFoldDB" id="A0A2W2DV40"/>
<evidence type="ECO:0000256" key="5">
    <source>
        <dbReference type="ARBA" id="ARBA00023002"/>
    </source>
</evidence>
<dbReference type="SUPFAM" id="SSF51905">
    <property type="entry name" value="FAD/NAD(P)-binding domain"/>
    <property type="match status" value="1"/>
</dbReference>
<reference evidence="7 8" key="1">
    <citation type="submission" date="2018-01" db="EMBL/GenBank/DDBJ databases">
        <title>Draft genome sequence of Jishengella sp. NA12.</title>
        <authorList>
            <person name="Sahin N."/>
            <person name="Ay H."/>
            <person name="Saygin H."/>
        </authorList>
    </citation>
    <scope>NUCLEOTIDE SEQUENCE [LARGE SCALE GENOMIC DNA]</scope>
    <source>
        <strain evidence="7 8">NA12</strain>
    </source>
</reference>
<dbReference type="RefSeq" id="WP_146605935.1">
    <property type="nucleotide sequence ID" value="NZ_POTY01000397.1"/>
</dbReference>
<dbReference type="Gene3D" id="3.50.50.60">
    <property type="entry name" value="FAD/NAD(P)-binding domain"/>
    <property type="match status" value="1"/>
</dbReference>
<dbReference type="PROSITE" id="PS50206">
    <property type="entry name" value="RHODANESE_3"/>
    <property type="match status" value="1"/>
</dbReference>
<sequence>MRYDVVVIGSGFGGSVAALRLAEKGYSVGVLEAGRRFADDEFPQTSWRLRRFLWAPKLGCFGLQRITLLPAADRRSGGGVLVLSGA</sequence>
<feature type="domain" description="Rhodanese" evidence="6">
    <location>
        <begin position="5"/>
        <end position="46"/>
    </location>
</feature>
<dbReference type="InterPro" id="IPR006076">
    <property type="entry name" value="FAD-dep_OxRdtase"/>
</dbReference>
<dbReference type="PANTHER" id="PTHR47470">
    <property type="entry name" value="CHOLESTEROL OXIDASE"/>
    <property type="match status" value="1"/>
</dbReference>
<dbReference type="InterPro" id="IPR052542">
    <property type="entry name" value="Cholesterol_Oxidase"/>
</dbReference>
<dbReference type="Pfam" id="PF01266">
    <property type="entry name" value="DAO"/>
    <property type="match status" value="1"/>
</dbReference>
<evidence type="ECO:0000313" key="8">
    <source>
        <dbReference type="Proteomes" id="UP000248924"/>
    </source>
</evidence>
<comment type="cofactor">
    <cofactor evidence="1">
        <name>FAD</name>
        <dbReference type="ChEBI" id="CHEBI:57692"/>
    </cofactor>
</comment>
<gene>
    <name evidence="7" type="ORF">C1I95_32925</name>
</gene>
<dbReference type="InterPro" id="IPR036188">
    <property type="entry name" value="FAD/NAD-bd_sf"/>
</dbReference>
<accession>A0A2W2DV40</accession>
<dbReference type="Proteomes" id="UP000248924">
    <property type="component" value="Unassembled WGS sequence"/>
</dbReference>
<feature type="non-terminal residue" evidence="7">
    <location>
        <position position="86"/>
    </location>
</feature>
<comment type="similarity">
    <text evidence="2">Belongs to the GMC oxidoreductase family.</text>
</comment>
<evidence type="ECO:0000256" key="4">
    <source>
        <dbReference type="ARBA" id="ARBA00022827"/>
    </source>
</evidence>
<keyword evidence="3" id="KW-0285">Flavoprotein</keyword>
<dbReference type="GO" id="GO:0016491">
    <property type="term" value="F:oxidoreductase activity"/>
    <property type="evidence" value="ECO:0007669"/>
    <property type="project" value="UniProtKB-KW"/>
</dbReference>
<keyword evidence="5" id="KW-0560">Oxidoreductase</keyword>
<name>A0A2W2DV40_9ACTN</name>
<evidence type="ECO:0000259" key="6">
    <source>
        <dbReference type="PROSITE" id="PS50206"/>
    </source>
</evidence>
<evidence type="ECO:0000256" key="3">
    <source>
        <dbReference type="ARBA" id="ARBA00022630"/>
    </source>
</evidence>
<comment type="caution">
    <text evidence="7">The sequence shown here is derived from an EMBL/GenBank/DDBJ whole genome shotgun (WGS) entry which is preliminary data.</text>
</comment>
<organism evidence="7 8">
    <name type="scientific">Micromonospora craterilacus</name>
    <dbReference type="NCBI Taxonomy" id="1655439"/>
    <lineage>
        <taxon>Bacteria</taxon>
        <taxon>Bacillati</taxon>
        <taxon>Actinomycetota</taxon>
        <taxon>Actinomycetes</taxon>
        <taxon>Micromonosporales</taxon>
        <taxon>Micromonosporaceae</taxon>
        <taxon>Micromonospora</taxon>
    </lineage>
</organism>
<keyword evidence="8" id="KW-1185">Reference proteome</keyword>
<evidence type="ECO:0000313" key="7">
    <source>
        <dbReference type="EMBL" id="PZG05050.1"/>
    </source>
</evidence>
<dbReference type="EMBL" id="POTY01000397">
    <property type="protein sequence ID" value="PZG05050.1"/>
    <property type="molecule type" value="Genomic_DNA"/>
</dbReference>
<dbReference type="InterPro" id="IPR001763">
    <property type="entry name" value="Rhodanese-like_dom"/>
</dbReference>